<proteinExistence type="predicted"/>
<name>A0AA88RXU4_9ASTE</name>
<evidence type="ECO:0000256" key="2">
    <source>
        <dbReference type="SAM" id="Phobius"/>
    </source>
</evidence>
<keyword evidence="2" id="KW-1133">Transmembrane helix</keyword>
<comment type="caution">
    <text evidence="3">The sequence shown here is derived from an EMBL/GenBank/DDBJ whole genome shotgun (WGS) entry which is preliminary data.</text>
</comment>
<dbReference type="InterPro" id="IPR023298">
    <property type="entry name" value="ATPase_P-typ_TM_dom_sf"/>
</dbReference>
<keyword evidence="4" id="KW-1185">Reference proteome</keyword>
<evidence type="ECO:0000313" key="4">
    <source>
        <dbReference type="Proteomes" id="UP001187471"/>
    </source>
</evidence>
<dbReference type="Gene3D" id="2.70.150.10">
    <property type="entry name" value="Calcium-transporting ATPase, cytoplasmic transduction domain A"/>
    <property type="match status" value="1"/>
</dbReference>
<evidence type="ECO:0000256" key="1">
    <source>
        <dbReference type="ARBA" id="ARBA00022842"/>
    </source>
</evidence>
<keyword evidence="2" id="KW-0472">Membrane</keyword>
<dbReference type="SUPFAM" id="SSF81665">
    <property type="entry name" value="Calcium ATPase, transmembrane domain M"/>
    <property type="match status" value="1"/>
</dbReference>
<keyword evidence="2" id="KW-0812">Transmembrane</keyword>
<organism evidence="3 4">
    <name type="scientific">Escallonia rubra</name>
    <dbReference type="NCBI Taxonomy" id="112253"/>
    <lineage>
        <taxon>Eukaryota</taxon>
        <taxon>Viridiplantae</taxon>
        <taxon>Streptophyta</taxon>
        <taxon>Embryophyta</taxon>
        <taxon>Tracheophyta</taxon>
        <taxon>Spermatophyta</taxon>
        <taxon>Magnoliopsida</taxon>
        <taxon>eudicotyledons</taxon>
        <taxon>Gunneridae</taxon>
        <taxon>Pentapetalae</taxon>
        <taxon>asterids</taxon>
        <taxon>campanulids</taxon>
        <taxon>Escalloniales</taxon>
        <taxon>Escalloniaceae</taxon>
        <taxon>Escallonia</taxon>
    </lineage>
</organism>
<gene>
    <name evidence="3" type="ORF">RJ640_011294</name>
</gene>
<protein>
    <submittedName>
        <fullName evidence="3">Uncharacterized protein</fullName>
    </submittedName>
</protein>
<dbReference type="PANTHER" id="PTHR42861">
    <property type="entry name" value="CALCIUM-TRANSPORTING ATPASE"/>
    <property type="match status" value="1"/>
</dbReference>
<dbReference type="AlphaFoldDB" id="A0AA88RXU4"/>
<dbReference type="Gene3D" id="1.20.1110.10">
    <property type="entry name" value="Calcium-transporting ATPase, transmembrane domain"/>
    <property type="match status" value="1"/>
</dbReference>
<reference evidence="3" key="1">
    <citation type="submission" date="2022-12" db="EMBL/GenBank/DDBJ databases">
        <title>Draft genome assemblies for two species of Escallonia (Escalloniales).</title>
        <authorList>
            <person name="Chanderbali A."/>
            <person name="Dervinis C."/>
            <person name="Anghel I."/>
            <person name="Soltis D."/>
            <person name="Soltis P."/>
            <person name="Zapata F."/>
        </authorList>
    </citation>
    <scope>NUCLEOTIDE SEQUENCE</scope>
    <source>
        <strain evidence="3">UCBG92.1500</strain>
        <tissue evidence="3">Leaf</tissue>
    </source>
</reference>
<feature type="non-terminal residue" evidence="3">
    <location>
        <position position="1"/>
    </location>
</feature>
<accession>A0AA88RXU4</accession>
<dbReference type="Proteomes" id="UP001187471">
    <property type="component" value="Unassembled WGS sequence"/>
</dbReference>
<sequence>MYLESEVLKFLGFIWNLLSGVMEAAALMAIDLAHGGPGDYHDFVGILVLLVINSTISFIEENNAGNVAAALMARLAPKVKFRINCTRFYVIENGAKRMLVPGDIVSIKLGDIVSDDARFLEGDPLKIDQ</sequence>
<keyword evidence="1" id="KW-0460">Magnesium</keyword>
<feature type="transmembrane region" description="Helical" evidence="2">
    <location>
        <begin position="12"/>
        <end position="33"/>
    </location>
</feature>
<evidence type="ECO:0000313" key="3">
    <source>
        <dbReference type="EMBL" id="KAK2988031.1"/>
    </source>
</evidence>
<feature type="transmembrane region" description="Helical" evidence="2">
    <location>
        <begin position="40"/>
        <end position="59"/>
    </location>
</feature>
<dbReference type="EMBL" id="JAVXUO010000922">
    <property type="protein sequence ID" value="KAK2988031.1"/>
    <property type="molecule type" value="Genomic_DNA"/>
</dbReference>